<dbReference type="EC" id="2.7.7.48" evidence="8"/>
<protein>
    <recommendedName>
        <fullName evidence="8">RNA-dependent RNA polymerase</fullName>
        <ecNumber evidence="8">2.7.7.48</ecNumber>
    </recommendedName>
</protein>
<feature type="domain" description="DUF7752" evidence="11">
    <location>
        <begin position="784"/>
        <end position="886"/>
    </location>
</feature>
<keyword evidence="6" id="KW-0943">RNA-mediated gene silencing</keyword>
<dbReference type="AlphaFoldDB" id="A0A0B1TGM7"/>
<evidence type="ECO:0000256" key="7">
    <source>
        <dbReference type="ARBA" id="ARBA00048744"/>
    </source>
</evidence>
<dbReference type="InterPro" id="IPR007855">
    <property type="entry name" value="RDRP"/>
</dbReference>
<dbReference type="Pfam" id="PF26253">
    <property type="entry name" value="RdRP_head"/>
    <property type="match status" value="1"/>
</dbReference>
<reference evidence="13 14" key="1">
    <citation type="submission" date="2014-03" db="EMBL/GenBank/DDBJ databases">
        <title>Draft genome of the hookworm Oesophagostomum dentatum.</title>
        <authorList>
            <person name="Mitreva M."/>
        </authorList>
    </citation>
    <scope>NUCLEOTIDE SEQUENCE [LARGE SCALE GENOMIC DNA]</scope>
    <source>
        <strain evidence="13 14">OD-Hann</strain>
    </source>
</reference>
<evidence type="ECO:0000259" key="10">
    <source>
        <dbReference type="Pfam" id="PF05183"/>
    </source>
</evidence>
<dbReference type="Pfam" id="PF24934">
    <property type="entry name" value="DUF7752"/>
    <property type="match status" value="1"/>
</dbReference>
<evidence type="ECO:0000256" key="2">
    <source>
        <dbReference type="ARBA" id="ARBA00022484"/>
    </source>
</evidence>
<evidence type="ECO:0000256" key="3">
    <source>
        <dbReference type="ARBA" id="ARBA00022679"/>
    </source>
</evidence>
<keyword evidence="5 8" id="KW-0694">RNA-binding</keyword>
<dbReference type="InterPro" id="IPR056654">
    <property type="entry name" value="DUF7752"/>
</dbReference>
<dbReference type="GO" id="GO:0003968">
    <property type="term" value="F:RNA-directed RNA polymerase activity"/>
    <property type="evidence" value="ECO:0007669"/>
    <property type="project" value="UniProtKB-KW"/>
</dbReference>
<evidence type="ECO:0000256" key="1">
    <source>
        <dbReference type="ARBA" id="ARBA00005762"/>
    </source>
</evidence>
<dbReference type="PANTHER" id="PTHR23079">
    <property type="entry name" value="RNA-DEPENDENT RNA POLYMERASE"/>
    <property type="match status" value="1"/>
</dbReference>
<dbReference type="EMBL" id="KN549672">
    <property type="protein sequence ID" value="KHJ96424.1"/>
    <property type="molecule type" value="Genomic_DNA"/>
</dbReference>
<evidence type="ECO:0000256" key="5">
    <source>
        <dbReference type="ARBA" id="ARBA00022884"/>
    </source>
</evidence>
<dbReference type="PANTHER" id="PTHR23079:SF57">
    <property type="entry name" value="RNA-DIRECTED RNA POLYMERASE"/>
    <property type="match status" value="1"/>
</dbReference>
<evidence type="ECO:0000259" key="12">
    <source>
        <dbReference type="Pfam" id="PF26253"/>
    </source>
</evidence>
<evidence type="ECO:0000256" key="8">
    <source>
        <dbReference type="RuleBase" id="RU363098"/>
    </source>
</evidence>
<dbReference type="GO" id="GO:0031380">
    <property type="term" value="C:nuclear RNA-directed RNA polymerase complex"/>
    <property type="evidence" value="ECO:0007669"/>
    <property type="project" value="TreeGrafter"/>
</dbReference>
<evidence type="ECO:0000259" key="11">
    <source>
        <dbReference type="Pfam" id="PF24934"/>
    </source>
</evidence>
<feature type="domain" description="RDRP core" evidence="10">
    <location>
        <begin position="2"/>
        <end position="551"/>
    </location>
</feature>
<accession>A0A0B1TGM7</accession>
<comment type="catalytic activity">
    <reaction evidence="7 8">
        <text>RNA(n) + a ribonucleoside 5'-triphosphate = RNA(n+1) + diphosphate</text>
        <dbReference type="Rhea" id="RHEA:21248"/>
        <dbReference type="Rhea" id="RHEA-COMP:14527"/>
        <dbReference type="Rhea" id="RHEA-COMP:17342"/>
        <dbReference type="ChEBI" id="CHEBI:33019"/>
        <dbReference type="ChEBI" id="CHEBI:61557"/>
        <dbReference type="ChEBI" id="CHEBI:140395"/>
        <dbReference type="EC" id="2.7.7.48"/>
    </reaction>
</comment>
<evidence type="ECO:0000313" key="13">
    <source>
        <dbReference type="EMBL" id="KHJ96424.1"/>
    </source>
</evidence>
<evidence type="ECO:0000256" key="9">
    <source>
        <dbReference type="SAM" id="MobiDB-lite"/>
    </source>
</evidence>
<dbReference type="Pfam" id="PF05183">
    <property type="entry name" value="RdRP"/>
    <property type="match status" value="1"/>
</dbReference>
<keyword evidence="14" id="KW-1185">Reference proteome</keyword>
<evidence type="ECO:0000256" key="4">
    <source>
        <dbReference type="ARBA" id="ARBA00022695"/>
    </source>
</evidence>
<dbReference type="InterPro" id="IPR057596">
    <property type="entry name" value="RDRP_core"/>
</dbReference>
<proteinExistence type="inferred from homology"/>
<feature type="compositionally biased region" description="Basic and acidic residues" evidence="9">
    <location>
        <begin position="517"/>
        <end position="526"/>
    </location>
</feature>
<dbReference type="GO" id="GO:0030422">
    <property type="term" value="P:siRNA processing"/>
    <property type="evidence" value="ECO:0007669"/>
    <property type="project" value="TreeGrafter"/>
</dbReference>
<keyword evidence="3 8" id="KW-0808">Transferase</keyword>
<sequence>MRDAGAYFMEKYSHHEYVEFLGKFHVPPPLTWQPKIQHVRLILGDFTNLENIYKLMARLGQCFTQSKQCDVSFERSEYIIVPDIVGGSNSLNGEYTFSDGVGMISKNFAGQVARDMKLRQCVPSCFQFRFRGMKGVLAVNPMLDEIALWAVENGITSRPNKNMFGNCSWLVKMVFRDSQVKFSTVRKEKETIEIVKYSTPSTVALNKPFICILDQVSQKQSPECHVRVTNRIEELAEEQLRGYARSLLYEETCRNKLKELPQRICINLLPKWAGFDLSTEPFFRSLVKAMANYYIVKQMRKQQFPIPANKGRTMLGVIDDTGQLQYGQVFVQYTENVTLKCPSSEAARKVLTGKVMLTKSPSVVAGDVRVFTAVDIADLHHFCDVVVFPQHGPRPHPDEMAGSDLDGDEYAVIWDEDLILDRSEPAFDYTCEKPENVPIDPNTMNEEMVDFYCDYLIQDSIGTIANSFQFQADYYGINSNVRKVCNSLARKHAQAVDFPKTGCPPSRLRTTWSDGEPPEKPERQPDFHCSYESSKALYRSERLLGHIFRNIRAVDDVFKAAQDVEKEVKVVLDPYLIVDGWEDDMKFAKAELQRYNGLLRGIMENYGIKTEAEAFSGCIVDIRNRISDRDQDDMSFYTTNEIIDQKITNLFRMFRKEFFREFGGWRNCLKSAASPYASSDDVLDYYIAAPPRCMEKKAVAYYRACYELANRSGEQLLSFAWIAYDVLAVVKRNNVSSDEKYCPATCPVFEVLDDRLIDFYLKNEEKIEDFAKEITNNGSYLSRYLENYPGLERVMYLIVSWAERNGLLSGCLQWEHMCLILLLFATGRITGSMNIIALPMLDALDVEDIQKGDLIVPTGDQYARMVVHFFEYLASRAFRKLPHLSFISVGSNSVFMRGQWLPIHEAAVKTYYSMVFNMDFDELIGDISSASNESHECEPFVVELPS</sequence>
<dbReference type="Proteomes" id="UP000053660">
    <property type="component" value="Unassembled WGS sequence"/>
</dbReference>
<keyword evidence="4 8" id="KW-0548">Nucleotidyltransferase</keyword>
<dbReference type="InterPro" id="IPR058752">
    <property type="entry name" value="RDRP_C_head"/>
</dbReference>
<gene>
    <name evidence="13" type="ORF">OESDEN_03608</name>
</gene>
<keyword evidence="2 8" id="KW-0696">RNA-directed RNA polymerase</keyword>
<dbReference type="GO" id="GO:0003723">
    <property type="term" value="F:RNA binding"/>
    <property type="evidence" value="ECO:0007669"/>
    <property type="project" value="UniProtKB-KW"/>
</dbReference>
<organism evidence="13 14">
    <name type="scientific">Oesophagostomum dentatum</name>
    <name type="common">Nodular worm</name>
    <dbReference type="NCBI Taxonomy" id="61180"/>
    <lineage>
        <taxon>Eukaryota</taxon>
        <taxon>Metazoa</taxon>
        <taxon>Ecdysozoa</taxon>
        <taxon>Nematoda</taxon>
        <taxon>Chromadorea</taxon>
        <taxon>Rhabditida</taxon>
        <taxon>Rhabditina</taxon>
        <taxon>Rhabditomorpha</taxon>
        <taxon>Strongyloidea</taxon>
        <taxon>Strongylidae</taxon>
        <taxon>Oesophagostomum</taxon>
    </lineage>
</organism>
<evidence type="ECO:0000313" key="14">
    <source>
        <dbReference type="Proteomes" id="UP000053660"/>
    </source>
</evidence>
<evidence type="ECO:0000256" key="6">
    <source>
        <dbReference type="ARBA" id="ARBA00023158"/>
    </source>
</evidence>
<comment type="similarity">
    <text evidence="1 8">Belongs to the RdRP family.</text>
</comment>
<dbReference type="OrthoDB" id="6513042at2759"/>
<name>A0A0B1TGM7_OESDE</name>
<feature type="region of interest" description="Disordered" evidence="9">
    <location>
        <begin position="506"/>
        <end position="526"/>
    </location>
</feature>
<feature type="domain" description="RDRP C-terminal head" evidence="12">
    <location>
        <begin position="573"/>
        <end position="740"/>
    </location>
</feature>